<dbReference type="AlphaFoldDB" id="A0A6P3BGM9"/>
<organism evidence="1 2">
    <name type="scientific">Burkholderia contaminans</name>
    <dbReference type="NCBI Taxonomy" id="488447"/>
    <lineage>
        <taxon>Bacteria</taxon>
        <taxon>Pseudomonadati</taxon>
        <taxon>Pseudomonadota</taxon>
        <taxon>Betaproteobacteria</taxon>
        <taxon>Burkholderiales</taxon>
        <taxon>Burkholderiaceae</taxon>
        <taxon>Burkholderia</taxon>
        <taxon>Burkholderia cepacia complex</taxon>
    </lineage>
</organism>
<gene>
    <name evidence="1" type="ORF">BCO71033_05865</name>
</gene>
<accession>A0A6P3BGM9</accession>
<protein>
    <submittedName>
        <fullName evidence="1">Uncharacterized protein</fullName>
    </submittedName>
</protein>
<dbReference type="Proteomes" id="UP000494109">
    <property type="component" value="Unassembled WGS sequence"/>
</dbReference>
<proteinExistence type="predicted"/>
<evidence type="ECO:0000313" key="2">
    <source>
        <dbReference type="Proteomes" id="UP000494109"/>
    </source>
</evidence>
<dbReference type="EMBL" id="CABVQS010000032">
    <property type="protein sequence ID" value="VWD55878.1"/>
    <property type="molecule type" value="Genomic_DNA"/>
</dbReference>
<dbReference type="RefSeq" id="WP_174947413.1">
    <property type="nucleotide sequence ID" value="NZ_CABVQS010000032.1"/>
</dbReference>
<name>A0A6P3BGM9_9BURK</name>
<sequence length="108" mass="12263">MSLESGELAAFLSEGQHFSEFASRLIDTGWVADSDIGAKHDTFVRGLRHDELAPLCKRFGYHDLMDMNLQAIAFRHGDSGHTYYIFDAREFGDFHGFREALRRAGHDV</sequence>
<evidence type="ECO:0000313" key="1">
    <source>
        <dbReference type="EMBL" id="VWD55878.1"/>
    </source>
</evidence>
<reference evidence="1 2" key="1">
    <citation type="submission" date="2019-09" db="EMBL/GenBank/DDBJ databases">
        <authorList>
            <person name="Depoorter E."/>
        </authorList>
    </citation>
    <scope>NUCLEOTIDE SEQUENCE [LARGE SCALE GENOMIC DNA]</scope>
    <source>
        <strain evidence="1">R-71033</strain>
    </source>
</reference>